<evidence type="ECO:0000313" key="2">
    <source>
        <dbReference type="Ensembl" id="ENSSSUP00005000220.1"/>
    </source>
</evidence>
<dbReference type="GO" id="GO:0036064">
    <property type="term" value="C:ciliary basal body"/>
    <property type="evidence" value="ECO:0007669"/>
    <property type="project" value="TreeGrafter"/>
</dbReference>
<evidence type="ECO:0000256" key="1">
    <source>
        <dbReference type="SAM" id="MobiDB-lite"/>
    </source>
</evidence>
<dbReference type="GO" id="GO:0060271">
    <property type="term" value="P:cilium assembly"/>
    <property type="evidence" value="ECO:0007669"/>
    <property type="project" value="TreeGrafter"/>
</dbReference>
<dbReference type="Pfam" id="PF06730">
    <property type="entry name" value="FAM92"/>
    <property type="match status" value="1"/>
</dbReference>
<protein>
    <submittedName>
        <fullName evidence="2">Uncharacterized protein</fullName>
    </submittedName>
</protein>
<dbReference type="PANTHER" id="PTHR21223">
    <property type="entry name" value="CBY1-INTERACTING BAR DOMAIN-CONTAINING PROTEIN HOMOLOG"/>
    <property type="match status" value="1"/>
</dbReference>
<feature type="region of interest" description="Disordered" evidence="1">
    <location>
        <begin position="79"/>
        <end position="106"/>
    </location>
</feature>
<dbReference type="GO" id="GO:0035869">
    <property type="term" value="C:ciliary transition zone"/>
    <property type="evidence" value="ECO:0007669"/>
    <property type="project" value="TreeGrafter"/>
</dbReference>
<dbReference type="AlphaFoldDB" id="A0A673SSS4"/>
<reference evidence="2 3" key="1">
    <citation type="submission" date="2019-05" db="EMBL/GenBank/DDBJ databases">
        <title>A Chromosome-scale Meerkat (S. suricatta) Genome Assembly.</title>
        <authorList>
            <person name="Dudchenko O."/>
            <person name="Lieberman Aiden E."/>
            <person name="Tung J."/>
            <person name="Barreiro L.B."/>
            <person name="Clutton-Brock T.H."/>
        </authorList>
    </citation>
    <scope>NUCLEOTIDE SEQUENCE [LARGE SCALE GENOMIC DNA]</scope>
</reference>
<sequence length="106" mass="12591">QDALRNVEKHFREECQIFQKVKDLKTVYSEFATIEMIFPGKALKVYTAAYQTMQNISEEDLELFQNYLYPPDWSSSLNLVRPNSKKDQQTEHDEEDKDLDIIKEKN</sequence>
<proteinExistence type="predicted"/>
<keyword evidence="3" id="KW-1185">Reference proteome</keyword>
<reference evidence="2" key="3">
    <citation type="submission" date="2025-09" db="UniProtKB">
        <authorList>
            <consortium name="Ensembl"/>
        </authorList>
    </citation>
    <scope>IDENTIFICATION</scope>
</reference>
<organism evidence="2 3">
    <name type="scientific">Suricata suricatta</name>
    <name type="common">Meerkat</name>
    <dbReference type="NCBI Taxonomy" id="37032"/>
    <lineage>
        <taxon>Eukaryota</taxon>
        <taxon>Metazoa</taxon>
        <taxon>Chordata</taxon>
        <taxon>Craniata</taxon>
        <taxon>Vertebrata</taxon>
        <taxon>Euteleostomi</taxon>
        <taxon>Mammalia</taxon>
        <taxon>Eutheria</taxon>
        <taxon>Laurasiatheria</taxon>
        <taxon>Carnivora</taxon>
        <taxon>Feliformia</taxon>
        <taxon>Herpestidae</taxon>
        <taxon>Suricata</taxon>
    </lineage>
</organism>
<accession>A0A673SSS4</accession>
<dbReference type="Proteomes" id="UP000472268">
    <property type="component" value="Chromosome 4"/>
</dbReference>
<reference evidence="2" key="2">
    <citation type="submission" date="2025-08" db="UniProtKB">
        <authorList>
            <consortium name="Ensembl"/>
        </authorList>
    </citation>
    <scope>IDENTIFICATION</scope>
</reference>
<dbReference type="InterPro" id="IPR009602">
    <property type="entry name" value="CBAR/FAM92"/>
</dbReference>
<evidence type="ECO:0000313" key="3">
    <source>
        <dbReference type="Proteomes" id="UP000472268"/>
    </source>
</evidence>
<dbReference type="OMA" id="FREECQI"/>
<name>A0A673SSS4_SURSU</name>
<dbReference type="Ensembl" id="ENSSSUT00005000270.1">
    <property type="protein sequence ID" value="ENSSSUP00005000220.1"/>
    <property type="gene ID" value="ENSSSUG00005000165.1"/>
</dbReference>
<dbReference type="PANTHER" id="PTHR21223:SF4">
    <property type="entry name" value="CBY1-INTERACTING BAR DOMAIN-CONTAINING PROTEIN 1"/>
    <property type="match status" value="1"/>
</dbReference>